<reference evidence="4 7" key="1">
    <citation type="journal article" date="2018" name="Int. J. Syst. Evol. Microbiol.">
        <title>Draft Genome Sequence of Faecalimonas umbilicata JCM 30896T, an Acetate-Producing Bacterium Isolated from Human Feces.</title>
        <authorList>
            <person name="Sakamoto M."/>
            <person name="Ikeyama N."/>
            <person name="Yuki M."/>
            <person name="Ohkuma M."/>
        </authorList>
    </citation>
    <scope>NUCLEOTIDE SEQUENCE [LARGE SCALE GENOMIC DNA]</scope>
    <source>
        <strain evidence="4 7">EGH7</strain>
    </source>
</reference>
<keyword evidence="1" id="KW-0547">Nucleotide-binding</keyword>
<dbReference type="AlphaFoldDB" id="A0A4R3JSR3"/>
<protein>
    <submittedName>
        <fullName evidence="4">ABC transporter ATP-binding protein</fullName>
    </submittedName>
    <submittedName>
        <fullName evidence="5">ABC-2 type transport system ATP-binding protein</fullName>
    </submittedName>
</protein>
<organism evidence="5 6">
    <name type="scientific">Faecalimonas umbilicata</name>
    <dbReference type="NCBI Taxonomy" id="1912855"/>
    <lineage>
        <taxon>Bacteria</taxon>
        <taxon>Bacillati</taxon>
        <taxon>Bacillota</taxon>
        <taxon>Clostridia</taxon>
        <taxon>Lachnospirales</taxon>
        <taxon>Lachnospiraceae</taxon>
        <taxon>Faecalimonas</taxon>
    </lineage>
</organism>
<name>A0A4R3JSR3_9FIRM</name>
<dbReference type="PANTHER" id="PTHR43158:SF5">
    <property type="entry name" value="ABC TRANSPORTER, ATP-BINDING PROTEIN"/>
    <property type="match status" value="1"/>
</dbReference>
<dbReference type="SMART" id="SM00382">
    <property type="entry name" value="AAA"/>
    <property type="match status" value="1"/>
</dbReference>
<reference evidence="5 6" key="2">
    <citation type="submission" date="2019-03" db="EMBL/GenBank/DDBJ databases">
        <title>Genomic Encyclopedia of Type Strains, Phase IV (KMG-IV): sequencing the most valuable type-strain genomes for metagenomic binning, comparative biology and taxonomic classification.</title>
        <authorList>
            <person name="Goeker M."/>
        </authorList>
    </citation>
    <scope>NUCLEOTIDE SEQUENCE [LARGE SCALE GENOMIC DNA]</scope>
    <source>
        <strain evidence="5 6">DSM 103426</strain>
    </source>
</reference>
<dbReference type="CDD" id="cd03230">
    <property type="entry name" value="ABC_DR_subfamily_A"/>
    <property type="match status" value="1"/>
</dbReference>
<dbReference type="InterPro" id="IPR027417">
    <property type="entry name" value="P-loop_NTPase"/>
</dbReference>
<dbReference type="Proteomes" id="UP000702954">
    <property type="component" value="Unassembled WGS sequence"/>
</dbReference>
<proteinExistence type="predicted"/>
<feature type="domain" description="ABC transporter" evidence="3">
    <location>
        <begin position="4"/>
        <end position="229"/>
    </location>
</feature>
<keyword evidence="7" id="KW-1185">Reference proteome</keyword>
<evidence type="ECO:0000313" key="4">
    <source>
        <dbReference type="EMBL" id="GBU04165.1"/>
    </source>
</evidence>
<dbReference type="EMBL" id="BHEO01000002">
    <property type="protein sequence ID" value="GBU04165.1"/>
    <property type="molecule type" value="Genomic_DNA"/>
</dbReference>
<dbReference type="RefSeq" id="WP_116441187.1">
    <property type="nucleotide sequence ID" value="NZ_BHEO01000002.1"/>
</dbReference>
<accession>A0A4R3JSR3</accession>
<dbReference type="GO" id="GO:0005524">
    <property type="term" value="F:ATP binding"/>
    <property type="evidence" value="ECO:0007669"/>
    <property type="project" value="UniProtKB-KW"/>
</dbReference>
<evidence type="ECO:0000259" key="3">
    <source>
        <dbReference type="PROSITE" id="PS50893"/>
    </source>
</evidence>
<dbReference type="Proteomes" id="UP000294613">
    <property type="component" value="Unassembled WGS sequence"/>
</dbReference>
<gene>
    <name evidence="5" type="ORF">EDD74_10159</name>
    <name evidence="4" type="ORF">FAEUMB_07060</name>
</gene>
<evidence type="ECO:0000313" key="5">
    <source>
        <dbReference type="EMBL" id="TCS70211.1"/>
    </source>
</evidence>
<evidence type="ECO:0000256" key="1">
    <source>
        <dbReference type="ARBA" id="ARBA00022741"/>
    </source>
</evidence>
<keyword evidence="2 5" id="KW-0067">ATP-binding</keyword>
<dbReference type="GO" id="GO:0016887">
    <property type="term" value="F:ATP hydrolysis activity"/>
    <property type="evidence" value="ECO:0007669"/>
    <property type="project" value="InterPro"/>
</dbReference>
<evidence type="ECO:0000313" key="6">
    <source>
        <dbReference type="Proteomes" id="UP000294613"/>
    </source>
</evidence>
<dbReference type="SUPFAM" id="SSF52540">
    <property type="entry name" value="P-loop containing nucleoside triphosphate hydrolases"/>
    <property type="match status" value="1"/>
</dbReference>
<evidence type="ECO:0000313" key="7">
    <source>
        <dbReference type="Proteomes" id="UP000702954"/>
    </source>
</evidence>
<dbReference type="Gene3D" id="3.40.50.300">
    <property type="entry name" value="P-loop containing nucleotide triphosphate hydrolases"/>
    <property type="match status" value="1"/>
</dbReference>
<comment type="caution">
    <text evidence="5">The sequence shown here is derived from an EMBL/GenBank/DDBJ whole genome shotgun (WGS) entry which is preliminary data.</text>
</comment>
<dbReference type="InterPro" id="IPR003593">
    <property type="entry name" value="AAA+_ATPase"/>
</dbReference>
<dbReference type="PANTHER" id="PTHR43158">
    <property type="entry name" value="SKFA PEPTIDE EXPORT ATP-BINDING PROTEIN SKFE"/>
    <property type="match status" value="1"/>
</dbReference>
<sequence length="285" mass="32514">MRGIEIKEVSKGYKDTKALDHVSVQFEDGKIYALLGRNGAGKSTMLNIISNRIFPDQGEVLVDGKPARENDQVQQNMYLMSEQTLYPAGMKIQQAFQWSKEFYPKFDMEYAMELARMFGLNTKKKVRTLSTGYKSIFKLVLALSVNVPYLFLDEPVLGLDANHREMFYRILLEKYIEEPFTIVISTHLIEEVASVIEHVVILKDGKIVKNCATEELLAGGYRISGKKEMVDIWSQGEDVIGTEMLGTMKTAYVIGSSKEKWKKAPEELEVAKLDLQKMFIQMTNR</sequence>
<dbReference type="EMBL" id="SLZV01000001">
    <property type="protein sequence ID" value="TCS70211.1"/>
    <property type="molecule type" value="Genomic_DNA"/>
</dbReference>
<dbReference type="Pfam" id="PF00005">
    <property type="entry name" value="ABC_tran"/>
    <property type="match status" value="1"/>
</dbReference>
<evidence type="ECO:0000256" key="2">
    <source>
        <dbReference type="ARBA" id="ARBA00022840"/>
    </source>
</evidence>
<dbReference type="InterPro" id="IPR003439">
    <property type="entry name" value="ABC_transporter-like_ATP-bd"/>
</dbReference>
<dbReference type="PROSITE" id="PS50893">
    <property type="entry name" value="ABC_TRANSPORTER_2"/>
    <property type="match status" value="1"/>
</dbReference>